<sequence>MLELTNISVNYGYIQALHGISMEVGKNEIITLIGGNGAGKTTTLMSISGLVEKAEGRIAFDGKDVTKMAPEKIVKLGLAHVPEGRKVFPSLTVYENLMTGTLGNPKLTKERIKELLEQQYEMFPRLKERQNQAGGSLSGGEQQMLAIARGLMMDPKMIMLDEPSLGLAPIIVEEIFNMICRIRNNGKTVLLIEQNASMALSIADRGYVLENGKITLTGSGKELLVNDEVKRAYLGDY</sequence>
<comment type="caution">
    <text evidence="7">The sequence shown here is derived from an EMBL/GenBank/DDBJ whole genome shotgun (WGS) entry which is preliminary data.</text>
</comment>
<dbReference type="GO" id="GO:0016887">
    <property type="term" value="F:ATP hydrolysis activity"/>
    <property type="evidence" value="ECO:0007669"/>
    <property type="project" value="InterPro"/>
</dbReference>
<dbReference type="CDD" id="cd03224">
    <property type="entry name" value="ABC_TM1139_LivF_branched"/>
    <property type="match status" value="1"/>
</dbReference>
<dbReference type="SUPFAM" id="SSF52540">
    <property type="entry name" value="P-loop containing nucleoside triphosphate hydrolases"/>
    <property type="match status" value="1"/>
</dbReference>
<evidence type="ECO:0000256" key="5">
    <source>
        <dbReference type="ARBA" id="ARBA00022970"/>
    </source>
</evidence>
<evidence type="ECO:0000313" key="7">
    <source>
        <dbReference type="EMBL" id="MCD2492002.1"/>
    </source>
</evidence>
<name>A0AAP2RGY6_9FIRM</name>
<dbReference type="InterPro" id="IPR003439">
    <property type="entry name" value="ABC_transporter-like_ATP-bd"/>
</dbReference>
<dbReference type="EMBL" id="JAJNOR010000002">
    <property type="protein sequence ID" value="MCD2492002.1"/>
    <property type="molecule type" value="Genomic_DNA"/>
</dbReference>
<dbReference type="GO" id="GO:0015807">
    <property type="term" value="P:L-amino acid transport"/>
    <property type="evidence" value="ECO:0007669"/>
    <property type="project" value="TreeGrafter"/>
</dbReference>
<dbReference type="PANTHER" id="PTHR43820:SF4">
    <property type="entry name" value="HIGH-AFFINITY BRANCHED-CHAIN AMINO ACID TRANSPORT ATP-BINDING PROTEIN LIVF"/>
    <property type="match status" value="1"/>
</dbReference>
<keyword evidence="4 7" id="KW-0067">ATP-binding</keyword>
<dbReference type="Pfam" id="PF00005">
    <property type="entry name" value="ABC_tran"/>
    <property type="match status" value="1"/>
</dbReference>
<dbReference type="Gene3D" id="3.40.50.300">
    <property type="entry name" value="P-loop containing nucleotide triphosphate hydrolases"/>
    <property type="match status" value="1"/>
</dbReference>
<dbReference type="InterPro" id="IPR030660">
    <property type="entry name" value="ABC_branched_ATPase_LivF/BraG"/>
</dbReference>
<evidence type="ECO:0000256" key="3">
    <source>
        <dbReference type="ARBA" id="ARBA00022741"/>
    </source>
</evidence>
<comment type="similarity">
    <text evidence="1">Belongs to the ABC transporter superfamily.</text>
</comment>
<dbReference type="SMART" id="SM00382">
    <property type="entry name" value="AAA"/>
    <property type="match status" value="1"/>
</dbReference>
<dbReference type="PROSITE" id="PS50893">
    <property type="entry name" value="ABC_TRANSPORTER_2"/>
    <property type="match status" value="1"/>
</dbReference>
<dbReference type="InterPro" id="IPR027417">
    <property type="entry name" value="P-loop_NTPase"/>
</dbReference>
<keyword evidence="8" id="KW-1185">Reference proteome</keyword>
<dbReference type="InterPro" id="IPR052156">
    <property type="entry name" value="BCAA_Transport_ATP-bd_LivF"/>
</dbReference>
<dbReference type="GO" id="GO:0005524">
    <property type="term" value="F:ATP binding"/>
    <property type="evidence" value="ECO:0007669"/>
    <property type="project" value="UniProtKB-KW"/>
</dbReference>
<evidence type="ECO:0000313" key="8">
    <source>
        <dbReference type="Proteomes" id="UP001299265"/>
    </source>
</evidence>
<keyword evidence="3" id="KW-0547">Nucleotide-binding</keyword>
<dbReference type="GO" id="GO:0015658">
    <property type="term" value="F:branched-chain amino acid transmembrane transporter activity"/>
    <property type="evidence" value="ECO:0007669"/>
    <property type="project" value="InterPro"/>
</dbReference>
<evidence type="ECO:0000256" key="4">
    <source>
        <dbReference type="ARBA" id="ARBA00022840"/>
    </source>
</evidence>
<dbReference type="InterPro" id="IPR017871">
    <property type="entry name" value="ABC_transporter-like_CS"/>
</dbReference>
<evidence type="ECO:0000256" key="2">
    <source>
        <dbReference type="ARBA" id="ARBA00022448"/>
    </source>
</evidence>
<reference evidence="7 8" key="1">
    <citation type="submission" date="2021-11" db="EMBL/GenBank/DDBJ databases">
        <title>Lacrimispora sp. nov. NSJ-141 isolated from human feces.</title>
        <authorList>
            <person name="Abdugheni R."/>
        </authorList>
    </citation>
    <scope>NUCLEOTIDE SEQUENCE [LARGE SCALE GENOMIC DNA]</scope>
    <source>
        <strain evidence="7 8">NSJ-141</strain>
    </source>
</reference>
<evidence type="ECO:0000259" key="6">
    <source>
        <dbReference type="PROSITE" id="PS50893"/>
    </source>
</evidence>
<accession>A0AAP2RGY6</accession>
<organism evidence="7 8">
    <name type="scientific">Lientehia hominis</name>
    <dbReference type="NCBI Taxonomy" id="2897778"/>
    <lineage>
        <taxon>Bacteria</taxon>
        <taxon>Bacillati</taxon>
        <taxon>Bacillota</taxon>
        <taxon>Clostridia</taxon>
        <taxon>Lachnospirales</taxon>
        <taxon>Lachnospiraceae</taxon>
        <taxon>Lientehia</taxon>
    </lineage>
</organism>
<dbReference type="PROSITE" id="PS00211">
    <property type="entry name" value="ABC_TRANSPORTER_1"/>
    <property type="match status" value="1"/>
</dbReference>
<dbReference type="InterPro" id="IPR003593">
    <property type="entry name" value="AAA+_ATPase"/>
</dbReference>
<dbReference type="PIRSF" id="PIRSF039137">
    <property type="entry name" value="ABC_branched_ATPase"/>
    <property type="match status" value="1"/>
</dbReference>
<protein>
    <submittedName>
        <fullName evidence="7">ABC transporter ATP-binding protein</fullName>
    </submittedName>
</protein>
<proteinExistence type="inferred from homology"/>
<dbReference type="Proteomes" id="UP001299265">
    <property type="component" value="Unassembled WGS sequence"/>
</dbReference>
<dbReference type="RefSeq" id="WP_231061924.1">
    <property type="nucleotide sequence ID" value="NZ_JAJNOR010000002.1"/>
</dbReference>
<keyword evidence="2" id="KW-0813">Transport</keyword>
<evidence type="ECO:0000256" key="1">
    <source>
        <dbReference type="ARBA" id="ARBA00005417"/>
    </source>
</evidence>
<dbReference type="PANTHER" id="PTHR43820">
    <property type="entry name" value="HIGH-AFFINITY BRANCHED-CHAIN AMINO ACID TRANSPORT ATP-BINDING PROTEIN LIVF"/>
    <property type="match status" value="1"/>
</dbReference>
<gene>
    <name evidence="7" type="ORF">LQE92_05100</name>
</gene>
<feature type="domain" description="ABC transporter" evidence="6">
    <location>
        <begin position="2"/>
        <end position="236"/>
    </location>
</feature>
<keyword evidence="5" id="KW-0029">Amino-acid transport</keyword>
<dbReference type="AlphaFoldDB" id="A0AAP2RGY6"/>